<protein>
    <submittedName>
        <fullName evidence="1">Uncharacterized protein</fullName>
    </submittedName>
</protein>
<accession>X1D3S7</accession>
<comment type="caution">
    <text evidence="1">The sequence shown here is derived from an EMBL/GenBank/DDBJ whole genome shotgun (WGS) entry which is preliminary data.</text>
</comment>
<name>X1D3S7_9ZZZZ</name>
<evidence type="ECO:0000313" key="1">
    <source>
        <dbReference type="EMBL" id="GAG91146.1"/>
    </source>
</evidence>
<proteinExistence type="predicted"/>
<organism evidence="1">
    <name type="scientific">marine sediment metagenome</name>
    <dbReference type="NCBI Taxonomy" id="412755"/>
    <lineage>
        <taxon>unclassified sequences</taxon>
        <taxon>metagenomes</taxon>
        <taxon>ecological metagenomes</taxon>
    </lineage>
</organism>
<dbReference type="EMBL" id="BART01027238">
    <property type="protein sequence ID" value="GAG91146.1"/>
    <property type="molecule type" value="Genomic_DNA"/>
</dbReference>
<reference evidence="1" key="1">
    <citation type="journal article" date="2014" name="Front. Microbiol.">
        <title>High frequency of phylogenetically diverse reductive dehalogenase-homologous genes in deep subseafloor sedimentary metagenomes.</title>
        <authorList>
            <person name="Kawai M."/>
            <person name="Futagami T."/>
            <person name="Toyoda A."/>
            <person name="Takaki Y."/>
            <person name="Nishi S."/>
            <person name="Hori S."/>
            <person name="Arai W."/>
            <person name="Tsubouchi T."/>
            <person name="Morono Y."/>
            <person name="Uchiyama I."/>
            <person name="Ito T."/>
            <person name="Fujiyama A."/>
            <person name="Inagaki F."/>
            <person name="Takami H."/>
        </authorList>
    </citation>
    <scope>NUCLEOTIDE SEQUENCE</scope>
    <source>
        <strain evidence="1">Expedition CK06-06</strain>
    </source>
</reference>
<dbReference type="AlphaFoldDB" id="X1D3S7"/>
<sequence>MPKGFMSLEKGVAFVLSVAILLTQDIQNVKNISLSEINAVRYIMLKTYKKELNMPKGFMSLEKGMVFALGVGVGWMNILSMVV</sequence>
<gene>
    <name evidence="1" type="ORF">S01H4_48327</name>
</gene>